<protein>
    <submittedName>
        <fullName evidence="2">Uncharacterized protein</fullName>
    </submittedName>
</protein>
<keyword evidence="3" id="KW-1185">Reference proteome</keyword>
<keyword evidence="1" id="KW-0472">Membrane</keyword>
<feature type="transmembrane region" description="Helical" evidence="1">
    <location>
        <begin position="6"/>
        <end position="34"/>
    </location>
</feature>
<keyword evidence="1" id="KW-1133">Transmembrane helix</keyword>
<dbReference type="Proteomes" id="UP000326198">
    <property type="component" value="Unassembled WGS sequence"/>
</dbReference>
<evidence type="ECO:0000313" key="3">
    <source>
        <dbReference type="Proteomes" id="UP000326198"/>
    </source>
</evidence>
<dbReference type="AlphaFoldDB" id="A0A5N7BFE9"/>
<name>A0A5N7BFE9_9EURO</name>
<accession>A0A5N7BFE9</accession>
<dbReference type="EMBL" id="ML736180">
    <property type="protein sequence ID" value="KAE8380511.1"/>
    <property type="molecule type" value="Genomic_DNA"/>
</dbReference>
<proteinExistence type="predicted"/>
<reference evidence="2 3" key="1">
    <citation type="submission" date="2019-04" db="EMBL/GenBank/DDBJ databases">
        <title>Friends and foes A comparative genomics studyof 23 Aspergillus species from section Flavi.</title>
        <authorList>
            <consortium name="DOE Joint Genome Institute"/>
            <person name="Kjaerbolling I."/>
            <person name="Vesth T."/>
            <person name="Frisvad J.C."/>
            <person name="Nybo J.L."/>
            <person name="Theobald S."/>
            <person name="Kildgaard S."/>
            <person name="Isbrandt T."/>
            <person name="Kuo A."/>
            <person name="Sato A."/>
            <person name="Lyhne E.K."/>
            <person name="Kogle M.E."/>
            <person name="Wiebenga A."/>
            <person name="Kun R.S."/>
            <person name="Lubbers R.J."/>
            <person name="Makela M.R."/>
            <person name="Barry K."/>
            <person name="Chovatia M."/>
            <person name="Clum A."/>
            <person name="Daum C."/>
            <person name="Haridas S."/>
            <person name="He G."/>
            <person name="LaButti K."/>
            <person name="Lipzen A."/>
            <person name="Mondo S."/>
            <person name="Riley R."/>
            <person name="Salamov A."/>
            <person name="Simmons B.A."/>
            <person name="Magnuson J.K."/>
            <person name="Henrissat B."/>
            <person name="Mortensen U.H."/>
            <person name="Larsen T.O."/>
            <person name="Devries R.P."/>
            <person name="Grigoriev I.V."/>
            <person name="Machida M."/>
            <person name="Baker S.E."/>
            <person name="Andersen M.R."/>
        </authorList>
    </citation>
    <scope>NUCLEOTIDE SEQUENCE [LARGE SCALE GENOMIC DNA]</scope>
    <source>
        <strain evidence="2 3">IBT 29228</strain>
    </source>
</reference>
<organism evidence="2 3">
    <name type="scientific">Aspergillus bertholletiae</name>
    <dbReference type="NCBI Taxonomy" id="1226010"/>
    <lineage>
        <taxon>Eukaryota</taxon>
        <taxon>Fungi</taxon>
        <taxon>Dikarya</taxon>
        <taxon>Ascomycota</taxon>
        <taxon>Pezizomycotina</taxon>
        <taxon>Eurotiomycetes</taxon>
        <taxon>Eurotiomycetidae</taxon>
        <taxon>Eurotiales</taxon>
        <taxon>Aspergillaceae</taxon>
        <taxon>Aspergillus</taxon>
        <taxon>Aspergillus subgen. Circumdati</taxon>
    </lineage>
</organism>
<keyword evidence="1" id="KW-0812">Transmembrane</keyword>
<gene>
    <name evidence="2" type="ORF">BDV26DRAFT_257144</name>
</gene>
<evidence type="ECO:0000313" key="2">
    <source>
        <dbReference type="EMBL" id="KAE8380511.1"/>
    </source>
</evidence>
<sequence>MFLFYLFYFFGSFIDLFVCFLFVFSLSHLFWGLYGCILPLEVTMHHSHRSHNDLFLVDCQGVVCGSNTGNL</sequence>
<evidence type="ECO:0000256" key="1">
    <source>
        <dbReference type="SAM" id="Phobius"/>
    </source>
</evidence>